<evidence type="ECO:0000259" key="1">
    <source>
        <dbReference type="Pfam" id="PF12776"/>
    </source>
</evidence>
<organism evidence="2 3">
    <name type="scientific">Heracleum sosnowskyi</name>
    <dbReference type="NCBI Taxonomy" id="360622"/>
    <lineage>
        <taxon>Eukaryota</taxon>
        <taxon>Viridiplantae</taxon>
        <taxon>Streptophyta</taxon>
        <taxon>Embryophyta</taxon>
        <taxon>Tracheophyta</taxon>
        <taxon>Spermatophyta</taxon>
        <taxon>Magnoliopsida</taxon>
        <taxon>eudicotyledons</taxon>
        <taxon>Gunneridae</taxon>
        <taxon>Pentapetalae</taxon>
        <taxon>asterids</taxon>
        <taxon>campanulids</taxon>
        <taxon>Apiales</taxon>
        <taxon>Apiaceae</taxon>
        <taxon>Apioideae</taxon>
        <taxon>apioid superclade</taxon>
        <taxon>Tordylieae</taxon>
        <taxon>Tordyliinae</taxon>
        <taxon>Heracleum</taxon>
    </lineage>
</organism>
<evidence type="ECO:0000313" key="3">
    <source>
        <dbReference type="Proteomes" id="UP001237642"/>
    </source>
</evidence>
<sequence length="102" mass="11972">MRRQYNFIKNLLELDGLVWDDTRKMVTADDCVWQDYIKVREKREDDSVPIEIVIEAIQALPDMDQEHVLDACDLLEDDKKGKTFFSFGYRITEEVADQEAQG</sequence>
<proteinExistence type="predicted"/>
<name>A0AAD8IIL7_9APIA</name>
<reference evidence="2" key="2">
    <citation type="submission" date="2023-05" db="EMBL/GenBank/DDBJ databases">
        <authorList>
            <person name="Schelkunov M.I."/>
        </authorList>
    </citation>
    <scope>NUCLEOTIDE SEQUENCE</scope>
    <source>
        <strain evidence="2">Hsosn_3</strain>
        <tissue evidence="2">Leaf</tissue>
    </source>
</reference>
<gene>
    <name evidence="2" type="ORF">POM88_022827</name>
</gene>
<dbReference type="Proteomes" id="UP001237642">
    <property type="component" value="Unassembled WGS sequence"/>
</dbReference>
<evidence type="ECO:0000313" key="2">
    <source>
        <dbReference type="EMBL" id="KAK1385092.1"/>
    </source>
</evidence>
<feature type="domain" description="Myb/SANT-like" evidence="1">
    <location>
        <begin position="1"/>
        <end position="36"/>
    </location>
</feature>
<dbReference type="EMBL" id="JAUIZM010000005">
    <property type="protein sequence ID" value="KAK1385092.1"/>
    <property type="molecule type" value="Genomic_DNA"/>
</dbReference>
<accession>A0AAD8IIL7</accession>
<reference evidence="2" key="1">
    <citation type="submission" date="2023-02" db="EMBL/GenBank/DDBJ databases">
        <title>Genome of toxic invasive species Heracleum sosnowskyi carries increased number of genes despite the absence of recent whole-genome duplications.</title>
        <authorList>
            <person name="Schelkunov M."/>
            <person name="Shtratnikova V."/>
            <person name="Makarenko M."/>
            <person name="Klepikova A."/>
            <person name="Omelchenko D."/>
            <person name="Novikova G."/>
            <person name="Obukhova E."/>
            <person name="Bogdanov V."/>
            <person name="Penin A."/>
            <person name="Logacheva M."/>
        </authorList>
    </citation>
    <scope>NUCLEOTIDE SEQUENCE</scope>
    <source>
        <strain evidence="2">Hsosn_3</strain>
        <tissue evidence="2">Leaf</tissue>
    </source>
</reference>
<protein>
    <recommendedName>
        <fullName evidence="1">Myb/SANT-like domain-containing protein</fullName>
    </recommendedName>
</protein>
<dbReference type="InterPro" id="IPR024752">
    <property type="entry name" value="Myb/SANT-like_dom"/>
</dbReference>
<comment type="caution">
    <text evidence="2">The sequence shown here is derived from an EMBL/GenBank/DDBJ whole genome shotgun (WGS) entry which is preliminary data.</text>
</comment>
<dbReference type="AlphaFoldDB" id="A0AAD8IIL7"/>
<dbReference type="PANTHER" id="PTHR46929">
    <property type="entry name" value="EXPRESSED PROTEIN"/>
    <property type="match status" value="1"/>
</dbReference>
<dbReference type="Pfam" id="PF12776">
    <property type="entry name" value="Myb_DNA-bind_3"/>
    <property type="match status" value="1"/>
</dbReference>
<keyword evidence="3" id="KW-1185">Reference proteome</keyword>
<dbReference type="PANTHER" id="PTHR46929:SF28">
    <property type="entry name" value="MYB_SANT-LIKE DNA-BINDING DOMAIN PROTEIN"/>
    <property type="match status" value="1"/>
</dbReference>